<name>A0A8S0PYQ6_OLEEU</name>
<dbReference type="AlphaFoldDB" id="A0A8S0PYQ6"/>
<organism evidence="2 3">
    <name type="scientific">Olea europaea subsp. europaea</name>
    <dbReference type="NCBI Taxonomy" id="158383"/>
    <lineage>
        <taxon>Eukaryota</taxon>
        <taxon>Viridiplantae</taxon>
        <taxon>Streptophyta</taxon>
        <taxon>Embryophyta</taxon>
        <taxon>Tracheophyta</taxon>
        <taxon>Spermatophyta</taxon>
        <taxon>Magnoliopsida</taxon>
        <taxon>eudicotyledons</taxon>
        <taxon>Gunneridae</taxon>
        <taxon>Pentapetalae</taxon>
        <taxon>asterids</taxon>
        <taxon>lamiids</taxon>
        <taxon>Lamiales</taxon>
        <taxon>Oleaceae</taxon>
        <taxon>Oleeae</taxon>
        <taxon>Olea</taxon>
    </lineage>
</organism>
<dbReference type="Gene3D" id="3.40.50.300">
    <property type="entry name" value="P-loop containing nucleotide triphosphate hydrolases"/>
    <property type="match status" value="1"/>
</dbReference>
<evidence type="ECO:0000259" key="1">
    <source>
        <dbReference type="Pfam" id="PF01031"/>
    </source>
</evidence>
<feature type="non-terminal residue" evidence="2">
    <location>
        <position position="1"/>
    </location>
</feature>
<dbReference type="GO" id="GO:0005737">
    <property type="term" value="C:cytoplasm"/>
    <property type="evidence" value="ECO:0007669"/>
    <property type="project" value="TreeGrafter"/>
</dbReference>
<dbReference type="Pfam" id="PF01031">
    <property type="entry name" value="Dynamin_M"/>
    <property type="match status" value="1"/>
</dbReference>
<dbReference type="PANTHER" id="PTHR11566:SF159">
    <property type="entry name" value="PHRAGMOPLASTIN DRP1A"/>
    <property type="match status" value="1"/>
</dbReference>
<sequence>TIKQFLGWLITKRSSMKYKREKGHRSKGPNPKLSNREHVIFTSLVFRLKHFSFSNSCACAPWRHVVFNFQFGRTLEISSYHTCYKSHFSILPNILSSYTLYPLRSYHVKHEYLNNHYRYMRHPSVLNVLQYCYKQLLASSAKSFLKYFILKGKAYKLQFPWIGVVNRCQADINKNVDMIAARRREREYFAQTPEYKHLAHRMGSEHLGKVMSKVHGILKELVHKSISETVELKQYSTLRVEVGHAAVESLEDEG</sequence>
<dbReference type="Proteomes" id="UP000594638">
    <property type="component" value="Unassembled WGS sequence"/>
</dbReference>
<dbReference type="EMBL" id="CACTIH010000288">
    <property type="protein sequence ID" value="CAA2958820.1"/>
    <property type="molecule type" value="Genomic_DNA"/>
</dbReference>
<dbReference type="OrthoDB" id="5061070at2759"/>
<protein>
    <submittedName>
        <fullName evidence="2">Dynamin-related 5A-like</fullName>
    </submittedName>
</protein>
<feature type="domain" description="Dynamin stalk" evidence="1">
    <location>
        <begin position="149"/>
        <end position="213"/>
    </location>
</feature>
<dbReference type="InterPro" id="IPR000375">
    <property type="entry name" value="Dynamin_stalk"/>
</dbReference>
<dbReference type="GO" id="GO:0016020">
    <property type="term" value="C:membrane"/>
    <property type="evidence" value="ECO:0007669"/>
    <property type="project" value="TreeGrafter"/>
</dbReference>
<gene>
    <name evidence="2" type="ORF">OLEA9_A063305</name>
</gene>
<dbReference type="PANTHER" id="PTHR11566">
    <property type="entry name" value="DYNAMIN"/>
    <property type="match status" value="1"/>
</dbReference>
<dbReference type="InterPro" id="IPR022812">
    <property type="entry name" value="Dynamin"/>
</dbReference>
<accession>A0A8S0PYQ6</accession>
<dbReference type="Gramene" id="OE9A063305T1">
    <property type="protein sequence ID" value="OE9A063305C1"/>
    <property type="gene ID" value="OE9A063305"/>
</dbReference>
<evidence type="ECO:0000313" key="2">
    <source>
        <dbReference type="EMBL" id="CAA2958820.1"/>
    </source>
</evidence>
<keyword evidence="3" id="KW-1185">Reference proteome</keyword>
<proteinExistence type="predicted"/>
<comment type="caution">
    <text evidence="2">The sequence shown here is derived from an EMBL/GenBank/DDBJ whole genome shotgun (WGS) entry which is preliminary data.</text>
</comment>
<reference evidence="2 3" key="1">
    <citation type="submission" date="2019-12" db="EMBL/GenBank/DDBJ databases">
        <authorList>
            <person name="Alioto T."/>
            <person name="Alioto T."/>
            <person name="Gomez Garrido J."/>
        </authorList>
    </citation>
    <scope>NUCLEOTIDE SEQUENCE [LARGE SCALE GENOMIC DNA]</scope>
</reference>
<dbReference type="GO" id="GO:0003924">
    <property type="term" value="F:GTPase activity"/>
    <property type="evidence" value="ECO:0007669"/>
    <property type="project" value="TreeGrafter"/>
</dbReference>
<evidence type="ECO:0000313" key="3">
    <source>
        <dbReference type="Proteomes" id="UP000594638"/>
    </source>
</evidence>
<dbReference type="InterPro" id="IPR027417">
    <property type="entry name" value="P-loop_NTPase"/>
</dbReference>
<dbReference type="GO" id="GO:0008017">
    <property type="term" value="F:microtubule binding"/>
    <property type="evidence" value="ECO:0007669"/>
    <property type="project" value="TreeGrafter"/>
</dbReference>
<dbReference type="GO" id="GO:0005874">
    <property type="term" value="C:microtubule"/>
    <property type="evidence" value="ECO:0007669"/>
    <property type="project" value="TreeGrafter"/>
</dbReference>